<feature type="compositionally biased region" description="Low complexity" evidence="6">
    <location>
        <begin position="932"/>
        <end position="942"/>
    </location>
</feature>
<evidence type="ECO:0000313" key="8">
    <source>
        <dbReference type="EMBL" id="AYM53893.1"/>
    </source>
</evidence>
<feature type="compositionally biased region" description="Pro residues" evidence="6">
    <location>
        <begin position="865"/>
        <end position="874"/>
    </location>
</feature>
<dbReference type="GO" id="GO:0004674">
    <property type="term" value="F:protein serine/threonine kinase activity"/>
    <property type="evidence" value="ECO:0007669"/>
    <property type="project" value="TreeGrafter"/>
</dbReference>
<keyword evidence="4 5" id="KW-0067">ATP-binding</keyword>
<evidence type="ECO:0000256" key="1">
    <source>
        <dbReference type="ARBA" id="ARBA00022679"/>
    </source>
</evidence>
<sequence>MTATIPHRGFAPLDRAVAPIHATLSTAPERPHPHRLPHLLDQSGTHPPSSASSLLDGFLCGPEPDDVGEQERVLAGIEARLFGNAASVTLARYVLLRRLGEGSHGVVYEGYDPELDRKVAIKLVRTHGLREAYRQRARMRLLREAQAMAHVSHPNVITVHDLGTYDAAQPDDASGDGDGPGRTRGVFLVMELLEGGTLADWLQTGPHPWRAVLDVFVAAGRGLAAAHGIGLIHRDFKPANVLLGTSGRVCVSDFGLARASAGAVDENVTFSRDSVVSISLTHTGLALGTPAYMAPEQHAGAPCGARSDQYSFCVALYEALHGQRPFPQSDFDALRQAKRTGAPAPRSRHVPAWLHRLVLRGLHPDPDRRHLSMSALVEALEHGRARRRRRAGVLIVAVLGLAALLGATRTSAGTSCETAARSLDGIWDAPVQREAQAAFAASTRAHAVPTWRTVSSALDRYAADWRVARVAACEFEDDVPADTAEQQRHCLARRQERLAQVTTLLRQADDGIIEHALDLLGALPDIAPCRDLRNVHLDSMSAPGPLRAQIEAVDHDIARAEILWRAGKHAPAQAIIAAAASRSRALAHGAMTAEALRIQALLARAAGDPRTAEAHLRDAVLLSETAGAQVQTTEALIELIGVLGQDPAQATETAQSGAPEHAPERATEAAHLADMAQARIDYLGLGEHHRARIALHRSLAREHSSALTGKPASEPAGEPAGESAGESASELNRATASLRAAIDRYGQASPDPVLLGQMYVRLGALFLAQDESHAAEDAWQRAADVYRAAGGSASWVRIQPRQRRRHSPAHRSTRRSEPPRPRISPTWRRRASTISAWASTTARASPCTAAWPGSTPARSPASRPASPPASPPVSQPVSQPASSIERQRPCAPPSIAMARPAPIPCSLARCTSAWAPSSWPRTRATPPRMHGSAPPTSTAPPAVQTIRAWQSRCRASATPPPRGGITRWP</sequence>
<protein>
    <submittedName>
        <fullName evidence="8">Serine/threonine kinase family protein</fullName>
    </submittedName>
</protein>
<feature type="region of interest" description="Disordered" evidence="6">
    <location>
        <begin position="26"/>
        <end position="55"/>
    </location>
</feature>
<keyword evidence="2 5" id="KW-0547">Nucleotide-binding</keyword>
<dbReference type="InterPro" id="IPR011009">
    <property type="entry name" value="Kinase-like_dom_sf"/>
</dbReference>
<evidence type="ECO:0000256" key="6">
    <source>
        <dbReference type="SAM" id="MobiDB-lite"/>
    </source>
</evidence>
<dbReference type="InterPro" id="IPR017441">
    <property type="entry name" value="Protein_kinase_ATP_BS"/>
</dbReference>
<dbReference type="Pfam" id="PF00069">
    <property type="entry name" value="Pkinase"/>
    <property type="match status" value="1"/>
</dbReference>
<proteinExistence type="predicted"/>
<dbReference type="Gene3D" id="3.30.200.20">
    <property type="entry name" value="Phosphorylase Kinase, domain 1"/>
    <property type="match status" value="1"/>
</dbReference>
<dbReference type="PANTHER" id="PTHR43289:SF6">
    <property type="entry name" value="SERINE_THREONINE-PROTEIN KINASE NEKL-3"/>
    <property type="match status" value="1"/>
</dbReference>
<feature type="region of interest" description="Disordered" evidence="6">
    <location>
        <begin position="916"/>
        <end position="969"/>
    </location>
</feature>
<dbReference type="SUPFAM" id="SSF56112">
    <property type="entry name" value="Protein kinase-like (PK-like)"/>
    <property type="match status" value="1"/>
</dbReference>
<organism evidence="8">
    <name type="scientific">Kofleria flava</name>
    <dbReference type="NCBI Taxonomy" id="694315"/>
    <lineage>
        <taxon>Bacteria</taxon>
        <taxon>Pseudomonadati</taxon>
        <taxon>Myxococcota</taxon>
        <taxon>Polyangia</taxon>
        <taxon>Haliangiales</taxon>
        <taxon>Kofleriaceae</taxon>
        <taxon>Kofleria</taxon>
    </lineage>
</organism>
<evidence type="ECO:0000259" key="7">
    <source>
        <dbReference type="PROSITE" id="PS50011"/>
    </source>
</evidence>
<dbReference type="EMBL" id="MH908912">
    <property type="protein sequence ID" value="AYM53893.1"/>
    <property type="molecule type" value="Genomic_DNA"/>
</dbReference>
<dbReference type="PANTHER" id="PTHR43289">
    <property type="entry name" value="MITOGEN-ACTIVATED PROTEIN KINASE KINASE KINASE 20-RELATED"/>
    <property type="match status" value="1"/>
</dbReference>
<dbReference type="PROSITE" id="PS00108">
    <property type="entry name" value="PROTEIN_KINASE_ST"/>
    <property type="match status" value="1"/>
</dbReference>
<accession>A0A3S5GXN8</accession>
<feature type="binding site" evidence="5">
    <location>
        <position position="122"/>
    </location>
    <ligand>
        <name>ATP</name>
        <dbReference type="ChEBI" id="CHEBI:30616"/>
    </ligand>
</feature>
<dbReference type="InterPro" id="IPR000719">
    <property type="entry name" value="Prot_kinase_dom"/>
</dbReference>
<feature type="region of interest" description="Disordered" evidence="6">
    <location>
        <begin position="648"/>
        <end position="670"/>
    </location>
</feature>
<name>A0A3S5GXN8_9BACT</name>
<reference evidence="8" key="1">
    <citation type="journal article" date="2018" name="J. Ind. Microbiol. Biotechnol.">
        <title>Genome mining reveals uncommon alkylpyrones as type III PKS products from myxobacteria.</title>
        <authorList>
            <person name="Hug J.J."/>
            <person name="Panter F."/>
            <person name="Krug D."/>
            <person name="Muller R."/>
        </authorList>
    </citation>
    <scope>NUCLEOTIDE SEQUENCE</scope>
    <source>
        <strain evidence="8">MNa2518</strain>
    </source>
</reference>
<feature type="domain" description="Protein kinase" evidence="7">
    <location>
        <begin position="93"/>
        <end position="385"/>
    </location>
</feature>
<dbReference type="Gene3D" id="1.10.510.10">
    <property type="entry name" value="Transferase(Phosphotransferase) domain 1"/>
    <property type="match status" value="1"/>
</dbReference>
<dbReference type="PROSITE" id="PS00107">
    <property type="entry name" value="PROTEIN_KINASE_ATP"/>
    <property type="match status" value="1"/>
</dbReference>
<evidence type="ECO:0000256" key="2">
    <source>
        <dbReference type="ARBA" id="ARBA00022741"/>
    </source>
</evidence>
<dbReference type="InterPro" id="IPR008271">
    <property type="entry name" value="Ser/Thr_kinase_AS"/>
</dbReference>
<keyword evidence="3 8" id="KW-0418">Kinase</keyword>
<feature type="compositionally biased region" description="Basic residues" evidence="6">
    <location>
        <begin position="800"/>
        <end position="813"/>
    </location>
</feature>
<evidence type="ECO:0000256" key="5">
    <source>
        <dbReference type="PROSITE-ProRule" id="PRU10141"/>
    </source>
</evidence>
<dbReference type="PROSITE" id="PS50011">
    <property type="entry name" value="PROTEIN_KINASE_DOM"/>
    <property type="match status" value="1"/>
</dbReference>
<feature type="region of interest" description="Disordered" evidence="6">
    <location>
        <begin position="796"/>
        <end position="895"/>
    </location>
</feature>
<feature type="compositionally biased region" description="Low complexity" evidence="6">
    <location>
        <begin position="832"/>
        <end position="845"/>
    </location>
</feature>
<feature type="compositionally biased region" description="Polar residues" evidence="6">
    <location>
        <begin position="42"/>
        <end position="53"/>
    </location>
</feature>
<dbReference type="GO" id="GO:0005524">
    <property type="term" value="F:ATP binding"/>
    <property type="evidence" value="ECO:0007669"/>
    <property type="project" value="UniProtKB-UniRule"/>
</dbReference>
<dbReference type="CDD" id="cd14014">
    <property type="entry name" value="STKc_PknB_like"/>
    <property type="match status" value="1"/>
</dbReference>
<evidence type="ECO:0000256" key="4">
    <source>
        <dbReference type="ARBA" id="ARBA00022840"/>
    </source>
</evidence>
<evidence type="ECO:0000256" key="3">
    <source>
        <dbReference type="ARBA" id="ARBA00022777"/>
    </source>
</evidence>
<dbReference type="AlphaFoldDB" id="A0A3S5GXN8"/>
<feature type="region of interest" description="Disordered" evidence="6">
    <location>
        <begin position="702"/>
        <end position="732"/>
    </location>
</feature>
<keyword evidence="1" id="KW-0808">Transferase</keyword>